<sequence>MKSVVCLDRSNNDVQLGTGGSAGEGEALGLKPPPPKMMLAANIQIRQNIQSCFKILVTATALQVTSSRLLFLLMIIRKYT</sequence>
<protein>
    <submittedName>
        <fullName evidence="1">Uncharacterized protein</fullName>
    </submittedName>
</protein>
<dbReference type="Proteomes" id="UP001152798">
    <property type="component" value="Chromosome 5"/>
</dbReference>
<organism evidence="1 2">
    <name type="scientific">Nezara viridula</name>
    <name type="common">Southern green stink bug</name>
    <name type="synonym">Cimex viridulus</name>
    <dbReference type="NCBI Taxonomy" id="85310"/>
    <lineage>
        <taxon>Eukaryota</taxon>
        <taxon>Metazoa</taxon>
        <taxon>Ecdysozoa</taxon>
        <taxon>Arthropoda</taxon>
        <taxon>Hexapoda</taxon>
        <taxon>Insecta</taxon>
        <taxon>Pterygota</taxon>
        <taxon>Neoptera</taxon>
        <taxon>Paraneoptera</taxon>
        <taxon>Hemiptera</taxon>
        <taxon>Heteroptera</taxon>
        <taxon>Panheteroptera</taxon>
        <taxon>Pentatomomorpha</taxon>
        <taxon>Pentatomoidea</taxon>
        <taxon>Pentatomidae</taxon>
        <taxon>Pentatominae</taxon>
        <taxon>Nezara</taxon>
    </lineage>
</organism>
<evidence type="ECO:0000313" key="2">
    <source>
        <dbReference type="Proteomes" id="UP001152798"/>
    </source>
</evidence>
<dbReference type="AlphaFoldDB" id="A0A9P0MML0"/>
<proteinExistence type="predicted"/>
<dbReference type="EMBL" id="OV725081">
    <property type="protein sequence ID" value="CAH1400958.1"/>
    <property type="molecule type" value="Genomic_DNA"/>
</dbReference>
<name>A0A9P0MML0_NEZVI</name>
<keyword evidence="2" id="KW-1185">Reference proteome</keyword>
<reference evidence="1" key="1">
    <citation type="submission" date="2022-01" db="EMBL/GenBank/DDBJ databases">
        <authorList>
            <person name="King R."/>
        </authorList>
    </citation>
    <scope>NUCLEOTIDE SEQUENCE</scope>
</reference>
<accession>A0A9P0MML0</accession>
<gene>
    <name evidence="1" type="ORF">NEZAVI_LOCUS10085</name>
</gene>
<evidence type="ECO:0000313" key="1">
    <source>
        <dbReference type="EMBL" id="CAH1400958.1"/>
    </source>
</evidence>